<dbReference type="EMBL" id="RBXO01000001">
    <property type="protein sequence ID" value="RKT54264.1"/>
    <property type="molecule type" value="Genomic_DNA"/>
</dbReference>
<dbReference type="Proteomes" id="UP000282084">
    <property type="component" value="Unassembled WGS sequence"/>
</dbReference>
<evidence type="ECO:0000313" key="2">
    <source>
        <dbReference type="EMBL" id="RKT54264.1"/>
    </source>
</evidence>
<evidence type="ECO:0000313" key="3">
    <source>
        <dbReference type="Proteomes" id="UP000282084"/>
    </source>
</evidence>
<keyword evidence="1" id="KW-0472">Membrane</keyword>
<organism evidence="2 3">
    <name type="scientific">Saccharothrix australiensis</name>
    <dbReference type="NCBI Taxonomy" id="2072"/>
    <lineage>
        <taxon>Bacteria</taxon>
        <taxon>Bacillati</taxon>
        <taxon>Actinomycetota</taxon>
        <taxon>Actinomycetes</taxon>
        <taxon>Pseudonocardiales</taxon>
        <taxon>Pseudonocardiaceae</taxon>
        <taxon>Saccharothrix</taxon>
    </lineage>
</organism>
<accession>A0A495VYI0</accession>
<feature type="transmembrane region" description="Helical" evidence="1">
    <location>
        <begin position="66"/>
        <end position="88"/>
    </location>
</feature>
<feature type="transmembrane region" description="Helical" evidence="1">
    <location>
        <begin position="21"/>
        <end position="43"/>
    </location>
</feature>
<reference evidence="2 3" key="1">
    <citation type="submission" date="2018-10" db="EMBL/GenBank/DDBJ databases">
        <title>Sequencing the genomes of 1000 actinobacteria strains.</title>
        <authorList>
            <person name="Klenk H.-P."/>
        </authorList>
    </citation>
    <scope>NUCLEOTIDE SEQUENCE [LARGE SCALE GENOMIC DNA]</scope>
    <source>
        <strain evidence="2 3">DSM 43800</strain>
    </source>
</reference>
<keyword evidence="3" id="KW-1185">Reference proteome</keyword>
<comment type="caution">
    <text evidence="2">The sequence shown here is derived from an EMBL/GenBank/DDBJ whole genome shotgun (WGS) entry which is preliminary data.</text>
</comment>
<dbReference type="AlphaFoldDB" id="A0A495VYI0"/>
<sequence length="129" mass="14269">MIISERRSGPPWKAVVGRLCSAVSSLGLGYLAVVPLLLVHYVIHNSLFAALGWVEPDTKFAREGPLFQWVVAVAPTVVLLLVFLAVNLVVSRVFAVSGRWYWTTACLLAAMPLTLALIEPSFWTAVRWY</sequence>
<keyword evidence="1" id="KW-1133">Transmembrane helix</keyword>
<gene>
    <name evidence="2" type="ORF">C8E97_2880</name>
</gene>
<dbReference type="RefSeq" id="WP_121005775.1">
    <property type="nucleotide sequence ID" value="NZ_RBXO01000001.1"/>
</dbReference>
<protein>
    <submittedName>
        <fullName evidence="2">Uncharacterized protein</fullName>
    </submittedName>
</protein>
<evidence type="ECO:0000256" key="1">
    <source>
        <dbReference type="SAM" id="Phobius"/>
    </source>
</evidence>
<feature type="transmembrane region" description="Helical" evidence="1">
    <location>
        <begin position="100"/>
        <end position="118"/>
    </location>
</feature>
<keyword evidence="1" id="KW-0812">Transmembrane</keyword>
<name>A0A495VYI0_9PSEU</name>
<proteinExistence type="predicted"/>